<sequence>MRQLFLDLFLAVALGLAFATLALAYFDVLI</sequence>
<reference evidence="1" key="1">
    <citation type="submission" date="2020-05" db="EMBL/GenBank/DDBJ databases">
        <authorList>
            <person name="Chiriac C."/>
            <person name="Salcher M."/>
            <person name="Ghai R."/>
            <person name="Kavagutti S V."/>
        </authorList>
    </citation>
    <scope>NUCLEOTIDE SEQUENCE</scope>
</reference>
<evidence type="ECO:0000313" key="1">
    <source>
        <dbReference type="EMBL" id="CAB4220899.1"/>
    </source>
</evidence>
<name>A0A6J5T074_9CAUD</name>
<accession>A0A6J5T074</accession>
<organism evidence="1">
    <name type="scientific">uncultured Caudovirales phage</name>
    <dbReference type="NCBI Taxonomy" id="2100421"/>
    <lineage>
        <taxon>Viruses</taxon>
        <taxon>Duplodnaviria</taxon>
        <taxon>Heunggongvirae</taxon>
        <taxon>Uroviricota</taxon>
        <taxon>Caudoviricetes</taxon>
        <taxon>Peduoviridae</taxon>
        <taxon>Maltschvirus</taxon>
        <taxon>Maltschvirus maltsch</taxon>
    </lineage>
</organism>
<proteinExistence type="predicted"/>
<gene>
    <name evidence="1" type="ORF">UFOVP1626_57</name>
</gene>
<dbReference type="EMBL" id="LR797493">
    <property type="protein sequence ID" value="CAB4220899.1"/>
    <property type="molecule type" value="Genomic_DNA"/>
</dbReference>
<protein>
    <submittedName>
        <fullName evidence="1">Uncharacterized protein</fullName>
    </submittedName>
</protein>